<keyword evidence="6 9" id="KW-0472">Membrane</keyword>
<dbReference type="InterPro" id="IPR013320">
    <property type="entry name" value="ConA-like_dom_sf"/>
</dbReference>
<evidence type="ECO:0000256" key="3">
    <source>
        <dbReference type="ARBA" id="ARBA00022729"/>
    </source>
</evidence>
<evidence type="ECO:0000259" key="10">
    <source>
        <dbReference type="PROSITE" id="PS51328"/>
    </source>
</evidence>
<reference evidence="11" key="1">
    <citation type="submission" date="2019-08" db="EMBL/GenBank/DDBJ databases">
        <title>The genome of the North American firefly Photinus pyralis.</title>
        <authorList>
            <consortium name="Photinus pyralis genome working group"/>
            <person name="Fallon T.R."/>
            <person name="Sander Lower S.E."/>
            <person name="Weng J.-K."/>
        </authorList>
    </citation>
    <scope>NUCLEOTIDE SEQUENCE</scope>
    <source>
        <strain evidence="11">TRF0915ILg1</strain>
        <tissue evidence="11">Whole body</tissue>
    </source>
</reference>
<feature type="transmembrane region" description="Helical" evidence="9">
    <location>
        <begin position="472"/>
        <end position="494"/>
    </location>
</feature>
<keyword evidence="12" id="KW-1185">Reference proteome</keyword>
<dbReference type="FunFam" id="2.60.120.200:FF:000028">
    <property type="entry name" value="Blast:Protein ERGIC-53"/>
    <property type="match status" value="1"/>
</dbReference>
<dbReference type="SUPFAM" id="SSF49899">
    <property type="entry name" value="Concanavalin A-like lectins/glucanases"/>
    <property type="match status" value="1"/>
</dbReference>
<name>A0A8K0DGY3_IGNLU</name>
<dbReference type="AlphaFoldDB" id="A0A8K0DGY3"/>
<evidence type="ECO:0000256" key="5">
    <source>
        <dbReference type="ARBA" id="ARBA00022989"/>
    </source>
</evidence>
<dbReference type="Gene3D" id="2.60.120.200">
    <property type="match status" value="1"/>
</dbReference>
<evidence type="ECO:0000256" key="4">
    <source>
        <dbReference type="ARBA" id="ARBA00022734"/>
    </source>
</evidence>
<sequence>MERLEFYINFTILVYILVFLLNCVNGNLVHRKFEYKYSFKPPYLAQKDGSVPFWEYGGNAIASSENVRIAPSLRSQKGAIWTKTPTNFDWWEVDIVFRITGRGRIGADGLAFWYTQNKGAYDGDVYGSSDKWVGLGIFFDSFDNDNKHNNPYIMGMVNDGSKAFDHQNDGSTQLLAGCLRDFRNKPFPTRARVEYYQNTLTVLFHNGMTSNDLDYEMCFRAENVVLPKSGYFGLSAATGGLADDHDVIHFLTTSLWPPGQHPAGGSQAPTDEQQKLTQEYQEYQRKLEQQKEDYRKEHPDARRDKDPDEWFETDNELRQIFQGQSQMYEALRELNKKLDEIIGRQERTLSLVSMQSGGAALAPGQAPPPSGQIPMGDTIRRHEVDAMFTNQNQLINAVREVRQYLSDVQTRTETIINNQAKQPTAQVQPVGSYGMQSLVSEVQDGLNNMKQNFAQFLQKAGKATDCPQSSCVSVTTILIIAVVQLAVLLGYFVYRDNKESQAKKFY</sequence>
<evidence type="ECO:0000256" key="2">
    <source>
        <dbReference type="ARBA" id="ARBA00022692"/>
    </source>
</evidence>
<evidence type="ECO:0000256" key="9">
    <source>
        <dbReference type="SAM" id="Phobius"/>
    </source>
</evidence>
<keyword evidence="5 9" id="KW-1133">Transmembrane helix</keyword>
<evidence type="ECO:0000256" key="7">
    <source>
        <dbReference type="ARBA" id="ARBA00023157"/>
    </source>
</evidence>
<dbReference type="PROSITE" id="PS51328">
    <property type="entry name" value="L_LECTIN_LIKE"/>
    <property type="match status" value="1"/>
</dbReference>
<dbReference type="GO" id="GO:0000139">
    <property type="term" value="C:Golgi membrane"/>
    <property type="evidence" value="ECO:0007669"/>
    <property type="project" value="TreeGrafter"/>
</dbReference>
<dbReference type="Proteomes" id="UP000801492">
    <property type="component" value="Unassembled WGS sequence"/>
</dbReference>
<feature type="compositionally biased region" description="Basic and acidic residues" evidence="8">
    <location>
        <begin position="289"/>
        <end position="308"/>
    </location>
</feature>
<dbReference type="OrthoDB" id="10265193at2759"/>
<dbReference type="EMBL" id="VTPC01000876">
    <property type="protein sequence ID" value="KAF2904016.1"/>
    <property type="molecule type" value="Genomic_DNA"/>
</dbReference>
<gene>
    <name evidence="11" type="ORF">ILUMI_02153</name>
</gene>
<evidence type="ECO:0000256" key="1">
    <source>
        <dbReference type="ARBA" id="ARBA00004151"/>
    </source>
</evidence>
<dbReference type="CDD" id="cd06902">
    <property type="entry name" value="lectin_ERGIC-53_ERGL"/>
    <property type="match status" value="1"/>
</dbReference>
<dbReference type="GO" id="GO:0033116">
    <property type="term" value="C:endoplasmic reticulum-Golgi intermediate compartment membrane"/>
    <property type="evidence" value="ECO:0007669"/>
    <property type="project" value="UniProtKB-SubCell"/>
</dbReference>
<dbReference type="GO" id="GO:0030134">
    <property type="term" value="C:COPII-coated ER to Golgi transport vesicle"/>
    <property type="evidence" value="ECO:0007669"/>
    <property type="project" value="TreeGrafter"/>
</dbReference>
<keyword evidence="4" id="KW-0430">Lectin</keyword>
<organism evidence="11 12">
    <name type="scientific">Ignelater luminosus</name>
    <name type="common">Cucubano</name>
    <name type="synonym">Pyrophorus luminosus</name>
    <dbReference type="NCBI Taxonomy" id="2038154"/>
    <lineage>
        <taxon>Eukaryota</taxon>
        <taxon>Metazoa</taxon>
        <taxon>Ecdysozoa</taxon>
        <taxon>Arthropoda</taxon>
        <taxon>Hexapoda</taxon>
        <taxon>Insecta</taxon>
        <taxon>Pterygota</taxon>
        <taxon>Neoptera</taxon>
        <taxon>Endopterygota</taxon>
        <taxon>Coleoptera</taxon>
        <taxon>Polyphaga</taxon>
        <taxon>Elateriformia</taxon>
        <taxon>Elateroidea</taxon>
        <taxon>Elateridae</taxon>
        <taxon>Agrypninae</taxon>
        <taxon>Pyrophorini</taxon>
        <taxon>Ignelater</taxon>
    </lineage>
</organism>
<dbReference type="InterPro" id="IPR051136">
    <property type="entry name" value="Intracellular_Lectin-GPT"/>
</dbReference>
<dbReference type="Pfam" id="PF03388">
    <property type="entry name" value="Lectin_leg-like"/>
    <property type="match status" value="1"/>
</dbReference>
<dbReference type="GO" id="GO:0005789">
    <property type="term" value="C:endoplasmic reticulum membrane"/>
    <property type="evidence" value="ECO:0007669"/>
    <property type="project" value="TreeGrafter"/>
</dbReference>
<protein>
    <recommendedName>
        <fullName evidence="10">L-type lectin-like domain-containing protein</fullName>
    </recommendedName>
</protein>
<evidence type="ECO:0000313" key="12">
    <source>
        <dbReference type="Proteomes" id="UP000801492"/>
    </source>
</evidence>
<keyword evidence="7" id="KW-1015">Disulfide bond</keyword>
<dbReference type="PANTHER" id="PTHR12223">
    <property type="entry name" value="VESICULAR MANNOSE-BINDING LECTIN"/>
    <property type="match status" value="1"/>
</dbReference>
<feature type="region of interest" description="Disordered" evidence="8">
    <location>
        <begin position="255"/>
        <end position="277"/>
    </location>
</feature>
<feature type="domain" description="L-type lectin-like" evidence="10">
    <location>
        <begin position="31"/>
        <end position="255"/>
    </location>
</feature>
<dbReference type="PANTHER" id="PTHR12223:SF28">
    <property type="entry name" value="LECTIN, MANNOSE BINDING 1 LIKE"/>
    <property type="match status" value="1"/>
</dbReference>
<dbReference type="GO" id="GO:0005537">
    <property type="term" value="F:D-mannose binding"/>
    <property type="evidence" value="ECO:0007669"/>
    <property type="project" value="TreeGrafter"/>
</dbReference>
<keyword evidence="2 9" id="KW-0812">Transmembrane</keyword>
<proteinExistence type="predicted"/>
<dbReference type="InterPro" id="IPR005052">
    <property type="entry name" value="Lectin_leg"/>
</dbReference>
<keyword evidence="3" id="KW-0732">Signal</keyword>
<feature type="compositionally biased region" description="Polar residues" evidence="8">
    <location>
        <begin position="267"/>
        <end position="277"/>
    </location>
</feature>
<evidence type="ECO:0000256" key="8">
    <source>
        <dbReference type="SAM" id="MobiDB-lite"/>
    </source>
</evidence>
<evidence type="ECO:0000256" key="6">
    <source>
        <dbReference type="ARBA" id="ARBA00023136"/>
    </source>
</evidence>
<comment type="caution">
    <text evidence="11">The sequence shown here is derived from an EMBL/GenBank/DDBJ whole genome shotgun (WGS) entry which is preliminary data.</text>
</comment>
<comment type="subcellular location">
    <subcellularLocation>
        <location evidence="1">Endoplasmic reticulum-Golgi intermediate compartment membrane</location>
        <topology evidence="1">Single-pass type I membrane protein</topology>
    </subcellularLocation>
</comment>
<accession>A0A8K0DGY3</accession>
<evidence type="ECO:0000313" key="11">
    <source>
        <dbReference type="EMBL" id="KAF2904016.1"/>
    </source>
</evidence>
<dbReference type="GO" id="GO:0006888">
    <property type="term" value="P:endoplasmic reticulum to Golgi vesicle-mediated transport"/>
    <property type="evidence" value="ECO:0007669"/>
    <property type="project" value="TreeGrafter"/>
</dbReference>
<feature type="region of interest" description="Disordered" evidence="8">
    <location>
        <begin position="289"/>
        <end position="310"/>
    </location>
</feature>